<accession>A0A9P8QBF0</accession>
<reference evidence="3" key="2">
    <citation type="submission" date="2021-01" db="EMBL/GenBank/DDBJ databases">
        <authorList>
            <person name="Schikora-Tamarit M.A."/>
        </authorList>
    </citation>
    <scope>NUCLEOTIDE SEQUENCE</scope>
    <source>
        <strain evidence="3">CBS2887</strain>
    </source>
</reference>
<evidence type="ECO:0000313" key="3">
    <source>
        <dbReference type="EMBL" id="KAH3686442.1"/>
    </source>
</evidence>
<comment type="caution">
    <text evidence="3">The sequence shown here is derived from an EMBL/GenBank/DDBJ whole genome shotgun (WGS) entry which is preliminary data.</text>
</comment>
<evidence type="ECO:0000256" key="1">
    <source>
        <dbReference type="ARBA" id="ARBA00022729"/>
    </source>
</evidence>
<protein>
    <submittedName>
        <fullName evidence="3">Uncharacterized protein</fullName>
    </submittedName>
</protein>
<evidence type="ECO:0000313" key="4">
    <source>
        <dbReference type="Proteomes" id="UP000774326"/>
    </source>
</evidence>
<sequence>MKQFTDDFFKESELGEKYIRLRPPDFSSSSLPSTSIFFAFFNFLVLSNSLHSLNITMQFSNVLALAAVATASYVNSTSYATENDVQTTVVTITSCHDNACSEVPVTTGLTVVTTTIDSTVTEYTTYCPLTTTEAPASSSVPSLPVNSTSHEISTFPGAAAKAVPAVAAIAAGVALLF</sequence>
<organism evidence="3 4">
    <name type="scientific">Wickerhamomyces pijperi</name>
    <name type="common">Yeast</name>
    <name type="synonym">Pichia pijperi</name>
    <dbReference type="NCBI Taxonomy" id="599730"/>
    <lineage>
        <taxon>Eukaryota</taxon>
        <taxon>Fungi</taxon>
        <taxon>Dikarya</taxon>
        <taxon>Ascomycota</taxon>
        <taxon>Saccharomycotina</taxon>
        <taxon>Saccharomycetes</taxon>
        <taxon>Phaffomycetales</taxon>
        <taxon>Wickerhamomycetaceae</taxon>
        <taxon>Wickerhamomyces</taxon>
    </lineage>
</organism>
<dbReference type="Pfam" id="PF13928">
    <property type="entry name" value="Flocculin_t3"/>
    <property type="match status" value="1"/>
</dbReference>
<dbReference type="InterPro" id="IPR025928">
    <property type="entry name" value="Flocculin_t3_rpt"/>
</dbReference>
<keyword evidence="1" id="KW-0732">Signal</keyword>
<evidence type="ECO:0000256" key="2">
    <source>
        <dbReference type="ARBA" id="ARBA00023180"/>
    </source>
</evidence>
<proteinExistence type="predicted"/>
<keyword evidence="2" id="KW-0325">Glycoprotein</keyword>
<dbReference type="Proteomes" id="UP000774326">
    <property type="component" value="Unassembled WGS sequence"/>
</dbReference>
<dbReference type="AlphaFoldDB" id="A0A9P8QBF0"/>
<dbReference type="OrthoDB" id="3998251at2759"/>
<keyword evidence="4" id="KW-1185">Reference proteome</keyword>
<gene>
    <name evidence="3" type="ORF">WICPIJ_002622</name>
</gene>
<reference evidence="3" key="1">
    <citation type="journal article" date="2021" name="Open Biol.">
        <title>Shared evolutionary footprints suggest mitochondrial oxidative damage underlies multiple complex I losses in fungi.</title>
        <authorList>
            <person name="Schikora-Tamarit M.A."/>
            <person name="Marcet-Houben M."/>
            <person name="Nosek J."/>
            <person name="Gabaldon T."/>
        </authorList>
    </citation>
    <scope>NUCLEOTIDE SEQUENCE</scope>
    <source>
        <strain evidence="3">CBS2887</strain>
    </source>
</reference>
<name>A0A9P8QBF0_WICPI</name>
<dbReference type="EMBL" id="JAEUBG010001443">
    <property type="protein sequence ID" value="KAH3686442.1"/>
    <property type="molecule type" value="Genomic_DNA"/>
</dbReference>